<name>A0A6L2KCY7_TANCI</name>
<comment type="caution">
    <text evidence="1">The sequence shown here is derived from an EMBL/GenBank/DDBJ whole genome shotgun (WGS) entry which is preliminary data.</text>
</comment>
<reference evidence="1" key="1">
    <citation type="journal article" date="2019" name="Sci. Rep.">
        <title>Draft genome of Tanacetum cinerariifolium, the natural source of mosquito coil.</title>
        <authorList>
            <person name="Yamashiro T."/>
            <person name="Shiraishi A."/>
            <person name="Satake H."/>
            <person name="Nakayama K."/>
        </authorList>
    </citation>
    <scope>NUCLEOTIDE SEQUENCE</scope>
</reference>
<dbReference type="InterPro" id="IPR036465">
    <property type="entry name" value="vWFA_dom_sf"/>
</dbReference>
<proteinExistence type="predicted"/>
<accession>A0A6L2KCY7</accession>
<dbReference type="EMBL" id="BKCJ010002251">
    <property type="protein sequence ID" value="GEU47301.1"/>
    <property type="molecule type" value="Genomic_DNA"/>
</dbReference>
<evidence type="ECO:0000313" key="1">
    <source>
        <dbReference type="EMBL" id="GEU47301.1"/>
    </source>
</evidence>
<protein>
    <submittedName>
        <fullName evidence="1">Uncharacterized protein</fullName>
    </submittedName>
</protein>
<organism evidence="1">
    <name type="scientific">Tanacetum cinerariifolium</name>
    <name type="common">Dalmatian daisy</name>
    <name type="synonym">Chrysanthemum cinerariifolium</name>
    <dbReference type="NCBI Taxonomy" id="118510"/>
    <lineage>
        <taxon>Eukaryota</taxon>
        <taxon>Viridiplantae</taxon>
        <taxon>Streptophyta</taxon>
        <taxon>Embryophyta</taxon>
        <taxon>Tracheophyta</taxon>
        <taxon>Spermatophyta</taxon>
        <taxon>Magnoliopsida</taxon>
        <taxon>eudicotyledons</taxon>
        <taxon>Gunneridae</taxon>
        <taxon>Pentapetalae</taxon>
        <taxon>asterids</taxon>
        <taxon>campanulids</taxon>
        <taxon>Asterales</taxon>
        <taxon>Asteraceae</taxon>
        <taxon>Asteroideae</taxon>
        <taxon>Anthemideae</taxon>
        <taxon>Anthemidinae</taxon>
        <taxon>Tanacetum</taxon>
    </lineage>
</organism>
<gene>
    <name evidence="1" type="ORF">Tci_019279</name>
</gene>
<sequence>MFNVLAAGSVFRGWKMKRIRLASNRLVVDWLLENVIWKTGLKMWQFKQLSVSDSICAMFYYQLSRSSRKGVQVCDSVSSGTLPEGYRWKDRHGIEKILCLVANSLVQDFMLIKVVFGFLLVCVDTSSWMESTKSPMFEEQAEAIIHCCKNKFDSHEQNVVGLCGMGDAFLNHMIYPTRILSKIIAAINACDMEVLGRGTKVLYNDGDEDVLNLNQRQTDIAWRCVCH</sequence>
<dbReference type="Gene3D" id="3.40.50.410">
    <property type="entry name" value="von Willebrand factor, type A domain"/>
    <property type="match status" value="1"/>
</dbReference>
<dbReference type="AlphaFoldDB" id="A0A6L2KCY7"/>